<sequence length="245" mass="28758">MFARNNSYPIMQTIIKKVQQSLTENIDEKTRQTAQNFFKEKIMYHGVRIPTVNKISKESYAEIKELPKNEIFSLCEALWESGYSEESYIACNWSYYLHPQYQPEDFSVFEKWVNNYVSNWASCDTLCNHSVGTLLEMYPEYISRLKEWARSDNRWTKRAAAVTLIIPARKGLFLQDIFEIADILFYDPDDLVQKGYGWMLKAASEAHQQEVFDYVMSKKATMPRTSLRYAIEKMPKELKAQAMAK</sequence>
<protein>
    <recommendedName>
        <fullName evidence="3">DNA alkylation repair enzyme</fullName>
    </recommendedName>
</protein>
<evidence type="ECO:0000313" key="2">
    <source>
        <dbReference type="Proteomes" id="UP000033035"/>
    </source>
</evidence>
<dbReference type="PANTHER" id="PTHR34070:SF1">
    <property type="entry name" value="DNA ALKYLATION REPAIR PROTEIN"/>
    <property type="match status" value="1"/>
</dbReference>
<dbReference type="RefSeq" id="WP_044191571.1">
    <property type="nucleotide sequence ID" value="NZ_AUAE01000010.1"/>
</dbReference>
<dbReference type="CDD" id="cd06561">
    <property type="entry name" value="AlkD_like"/>
    <property type="match status" value="1"/>
</dbReference>
<dbReference type="STRING" id="1203610.HMPREF1536_03728"/>
<dbReference type="InterPro" id="IPR016024">
    <property type="entry name" value="ARM-type_fold"/>
</dbReference>
<dbReference type="Pfam" id="PF08713">
    <property type="entry name" value="DNA_alkylation"/>
    <property type="match status" value="1"/>
</dbReference>
<gene>
    <name evidence="1" type="ORF">HMPREF1536_03728</name>
</gene>
<dbReference type="Gene3D" id="1.25.10.90">
    <property type="match status" value="1"/>
</dbReference>
<proteinExistence type="predicted"/>
<accession>A0A0F5J9Q9</accession>
<dbReference type="PANTHER" id="PTHR34070">
    <property type="entry name" value="ARMADILLO-TYPE FOLD"/>
    <property type="match status" value="1"/>
</dbReference>
<comment type="caution">
    <text evidence="1">The sequence shown here is derived from an EMBL/GenBank/DDBJ whole genome shotgun (WGS) entry which is preliminary data.</text>
</comment>
<dbReference type="PATRIC" id="fig|1203610.3.peg.3800"/>
<dbReference type="HOGENOM" id="CLU_079880_2_0_10"/>
<organism evidence="1 2">
    <name type="scientific">Parabacteroides gordonii MS-1 = DSM 23371</name>
    <dbReference type="NCBI Taxonomy" id="1203610"/>
    <lineage>
        <taxon>Bacteria</taxon>
        <taxon>Pseudomonadati</taxon>
        <taxon>Bacteroidota</taxon>
        <taxon>Bacteroidia</taxon>
        <taxon>Bacteroidales</taxon>
        <taxon>Tannerellaceae</taxon>
        <taxon>Parabacteroides</taxon>
    </lineage>
</organism>
<dbReference type="EMBL" id="AQHW01000017">
    <property type="protein sequence ID" value="KKB54147.1"/>
    <property type="molecule type" value="Genomic_DNA"/>
</dbReference>
<dbReference type="InterPro" id="IPR014825">
    <property type="entry name" value="DNA_alkylation"/>
</dbReference>
<dbReference type="AlphaFoldDB" id="A0A0F5J9Q9"/>
<reference evidence="1 2" key="1">
    <citation type="submission" date="2013-04" db="EMBL/GenBank/DDBJ databases">
        <title>The Genome Sequence of Parabacteroides gordonii DSM 23371.</title>
        <authorList>
            <consortium name="The Broad Institute Genomics Platform"/>
            <person name="Earl A."/>
            <person name="Ward D."/>
            <person name="Feldgarden M."/>
            <person name="Gevers D."/>
            <person name="Martens E."/>
            <person name="Sakamoto M."/>
            <person name="Benno Y."/>
            <person name="Suzuki N."/>
            <person name="Matsunaga N."/>
            <person name="Koshihara K."/>
            <person name="Seki M."/>
            <person name="Komiya H."/>
            <person name="Walker B."/>
            <person name="Young S."/>
            <person name="Zeng Q."/>
            <person name="Gargeya S."/>
            <person name="Fitzgerald M."/>
            <person name="Haas B."/>
            <person name="Abouelleil A."/>
            <person name="Allen A.W."/>
            <person name="Alvarado L."/>
            <person name="Arachchi H.M."/>
            <person name="Berlin A.M."/>
            <person name="Chapman S.B."/>
            <person name="Gainer-Dewar J."/>
            <person name="Goldberg J."/>
            <person name="Griggs A."/>
            <person name="Gujja S."/>
            <person name="Hansen M."/>
            <person name="Howarth C."/>
            <person name="Imamovic A."/>
            <person name="Ireland A."/>
            <person name="Larimer J."/>
            <person name="McCowan C."/>
            <person name="Murphy C."/>
            <person name="Pearson M."/>
            <person name="Poon T.W."/>
            <person name="Priest M."/>
            <person name="Roberts A."/>
            <person name="Saif S."/>
            <person name="Shea T."/>
            <person name="Sisk P."/>
            <person name="Sykes S."/>
            <person name="Wortman J."/>
            <person name="Nusbaum C."/>
            <person name="Birren B."/>
        </authorList>
    </citation>
    <scope>NUCLEOTIDE SEQUENCE [LARGE SCALE GENOMIC DNA]</scope>
    <source>
        <strain evidence="1 2">MS-1</strain>
    </source>
</reference>
<keyword evidence="2" id="KW-1185">Reference proteome</keyword>
<dbReference type="SUPFAM" id="SSF48371">
    <property type="entry name" value="ARM repeat"/>
    <property type="match status" value="1"/>
</dbReference>
<evidence type="ECO:0000313" key="1">
    <source>
        <dbReference type="EMBL" id="KKB54147.1"/>
    </source>
</evidence>
<dbReference type="Proteomes" id="UP000033035">
    <property type="component" value="Unassembled WGS sequence"/>
</dbReference>
<evidence type="ECO:0008006" key="3">
    <source>
        <dbReference type="Google" id="ProtNLM"/>
    </source>
</evidence>
<name>A0A0F5J9Q9_9BACT</name>